<accession>A0A0C4YI48</accession>
<reference evidence="3 4" key="1">
    <citation type="journal article" date="2015" name="Genome Announc.">
        <title>Complete Genome Sequence of Cupriavidus basilensis 4G11, Isolated from the Oak Ridge Field Research Center Site.</title>
        <authorList>
            <person name="Ray J."/>
            <person name="Waters R.J."/>
            <person name="Skerker J.M."/>
            <person name="Kuehl J.V."/>
            <person name="Price M.N."/>
            <person name="Huang J."/>
            <person name="Chakraborty R."/>
            <person name="Arkin A.P."/>
            <person name="Deutschbauer A."/>
        </authorList>
    </citation>
    <scope>NUCLEOTIDE SEQUENCE [LARGE SCALE GENOMIC DNA]</scope>
    <source>
        <strain evidence="3">4G11</strain>
    </source>
</reference>
<dbReference type="NCBIfam" id="NF033580">
    <property type="entry name" value="transpos_IS5_3"/>
    <property type="match status" value="1"/>
</dbReference>
<dbReference type="EMBL" id="CP010537">
    <property type="protein sequence ID" value="AJG22285.1"/>
    <property type="molecule type" value="Genomic_DNA"/>
</dbReference>
<dbReference type="GO" id="GO:0006313">
    <property type="term" value="P:DNA transposition"/>
    <property type="evidence" value="ECO:0007669"/>
    <property type="project" value="InterPro"/>
</dbReference>
<dbReference type="InterPro" id="IPR002559">
    <property type="entry name" value="Transposase_11"/>
</dbReference>
<evidence type="ECO:0000313" key="3">
    <source>
        <dbReference type="EMBL" id="AJG22285.1"/>
    </source>
</evidence>
<dbReference type="Pfam" id="PF01609">
    <property type="entry name" value="DDE_Tnp_1"/>
    <property type="match status" value="1"/>
</dbReference>
<sequence>MGSVAGLLPKPAQRGRRRKADLREVINALRYLLRSGWGWRMLPKDFPAWQTVYWWFRRMMRRFLFQTLHDAVLMLDRELEGRRPCPSAGVVDSQSVKAPAAKERGYDAGMKIVGRKRNIAVNTNGWLLMVNLTPADIDDSTGALAVLEALKKRWPGLKHLFADGAYDRRTLMDKSATLDFVVQVVCRHEGQIGFAVLPRRWVVERTFGWMIRWRRLVRDYARRPDVSEAMVYIAMGGLLLRRIAHP</sequence>
<dbReference type="Proteomes" id="UP000031843">
    <property type="component" value="Chromosome secondary"/>
</dbReference>
<protein>
    <submittedName>
        <fullName evidence="3">Mobile element protein</fullName>
    </submittedName>
</protein>
<dbReference type="InterPro" id="IPR025161">
    <property type="entry name" value="IS402-like_dom"/>
</dbReference>
<dbReference type="PANTHER" id="PTHR30007:SF0">
    <property type="entry name" value="TRANSPOSASE"/>
    <property type="match status" value="1"/>
</dbReference>
<organism evidence="3 4">
    <name type="scientific">Cupriavidus basilensis</name>
    <dbReference type="NCBI Taxonomy" id="68895"/>
    <lineage>
        <taxon>Bacteria</taxon>
        <taxon>Pseudomonadati</taxon>
        <taxon>Pseudomonadota</taxon>
        <taxon>Betaproteobacteria</taxon>
        <taxon>Burkholderiales</taxon>
        <taxon>Burkholderiaceae</taxon>
        <taxon>Cupriavidus</taxon>
    </lineage>
</organism>
<keyword evidence="4" id="KW-1185">Reference proteome</keyword>
<evidence type="ECO:0000313" key="4">
    <source>
        <dbReference type="Proteomes" id="UP000031843"/>
    </source>
</evidence>
<dbReference type="PANTHER" id="PTHR30007">
    <property type="entry name" value="PHP DOMAIN PROTEIN"/>
    <property type="match status" value="1"/>
</dbReference>
<evidence type="ECO:0000259" key="2">
    <source>
        <dbReference type="Pfam" id="PF13340"/>
    </source>
</evidence>
<feature type="domain" description="Insertion element IS402-like" evidence="2">
    <location>
        <begin position="4"/>
        <end position="69"/>
    </location>
</feature>
<name>A0A0C4YI48_9BURK</name>
<proteinExistence type="predicted"/>
<dbReference type="AlphaFoldDB" id="A0A0C4YI48"/>
<dbReference type="GO" id="GO:0003677">
    <property type="term" value="F:DNA binding"/>
    <property type="evidence" value="ECO:0007669"/>
    <property type="project" value="InterPro"/>
</dbReference>
<dbReference type="GO" id="GO:0004803">
    <property type="term" value="F:transposase activity"/>
    <property type="evidence" value="ECO:0007669"/>
    <property type="project" value="InterPro"/>
</dbReference>
<feature type="domain" description="Transposase IS4-like" evidence="1">
    <location>
        <begin position="84"/>
        <end position="234"/>
    </location>
</feature>
<dbReference type="Pfam" id="PF13340">
    <property type="entry name" value="DUF4096"/>
    <property type="match status" value="1"/>
</dbReference>
<evidence type="ECO:0000259" key="1">
    <source>
        <dbReference type="Pfam" id="PF01609"/>
    </source>
</evidence>
<dbReference type="KEGG" id="cbw:RR42_s0694"/>
<gene>
    <name evidence="3" type="ORF">RR42_s0694</name>
</gene>